<reference evidence="2" key="1">
    <citation type="submission" date="2018-12" db="EMBL/GenBank/DDBJ databases">
        <title>Tengunoibacter tsumagoiensis gen. nov., sp. nov., Dictyobacter kobayashii sp. nov., D. alpinus sp. nov., and D. joshuensis sp. nov. and description of Dictyobacteraceae fam. nov. within the order Ktedonobacterales isolated from Tengu-no-mugimeshi.</title>
        <authorList>
            <person name="Wang C.M."/>
            <person name="Zheng Y."/>
            <person name="Sakai Y."/>
            <person name="Toyoda A."/>
            <person name="Minakuchi Y."/>
            <person name="Abe K."/>
            <person name="Yokota A."/>
            <person name="Yabe S."/>
        </authorList>
    </citation>
    <scope>NUCLEOTIDE SEQUENCE [LARGE SCALE GENOMIC DNA]</scope>
    <source>
        <strain evidence="2">S-27</strain>
    </source>
</reference>
<dbReference type="InterPro" id="IPR011101">
    <property type="entry name" value="DUF5131"/>
</dbReference>
<dbReference type="AlphaFoldDB" id="A0A401ZT46"/>
<name>A0A401ZT46_9CHLR</name>
<proteinExistence type="predicted"/>
<evidence type="ECO:0000313" key="2">
    <source>
        <dbReference type="Proteomes" id="UP000287224"/>
    </source>
</evidence>
<sequence>MYKDRLHWSLDSLALLPKLNMERPTTLILFLLIFCNTAFATVQLLPDRLEWPLHQKQPKKIFVNSMSDLFHSQVPEDYIQQVFNTMRQAHWHTFQVLTKRSGRLRQLAPRIDWPKNVWMGVSVENDAMTARINALRGCGAPITLNPCWVRSLP</sequence>
<gene>
    <name evidence="1" type="ORF">KDAU_73700</name>
</gene>
<dbReference type="Proteomes" id="UP000287224">
    <property type="component" value="Unassembled WGS sequence"/>
</dbReference>
<keyword evidence="2" id="KW-1185">Reference proteome</keyword>
<protein>
    <submittedName>
        <fullName evidence="1">Uncharacterized protein</fullName>
    </submittedName>
</protein>
<dbReference type="Pfam" id="PF07505">
    <property type="entry name" value="DUF5131"/>
    <property type="match status" value="1"/>
</dbReference>
<accession>A0A401ZT46</accession>
<comment type="caution">
    <text evidence="1">The sequence shown here is derived from an EMBL/GenBank/DDBJ whole genome shotgun (WGS) entry which is preliminary data.</text>
</comment>
<evidence type="ECO:0000313" key="1">
    <source>
        <dbReference type="EMBL" id="GCE10041.1"/>
    </source>
</evidence>
<dbReference type="EMBL" id="BIFQ01000002">
    <property type="protein sequence ID" value="GCE10041.1"/>
    <property type="molecule type" value="Genomic_DNA"/>
</dbReference>
<organism evidence="1 2">
    <name type="scientific">Dictyobacter aurantiacus</name>
    <dbReference type="NCBI Taxonomy" id="1936993"/>
    <lineage>
        <taxon>Bacteria</taxon>
        <taxon>Bacillati</taxon>
        <taxon>Chloroflexota</taxon>
        <taxon>Ktedonobacteria</taxon>
        <taxon>Ktedonobacterales</taxon>
        <taxon>Dictyobacteraceae</taxon>
        <taxon>Dictyobacter</taxon>
    </lineage>
</organism>